<protein>
    <recommendedName>
        <fullName evidence="2">DUF5659 domain-containing protein</fullName>
    </recommendedName>
</protein>
<organism evidence="1">
    <name type="scientific">Siphoviridae sp. ctqPo10</name>
    <dbReference type="NCBI Taxonomy" id="2827948"/>
    <lineage>
        <taxon>Viruses</taxon>
        <taxon>Duplodnaviria</taxon>
        <taxon>Heunggongvirae</taxon>
        <taxon>Uroviricota</taxon>
        <taxon>Caudoviricetes</taxon>
    </lineage>
</organism>
<reference evidence="1" key="1">
    <citation type="journal article" date="2021" name="Proc. Natl. Acad. Sci. U.S.A.">
        <title>A Catalog of Tens of Thousands of Viruses from Human Metagenomes Reveals Hidden Associations with Chronic Diseases.</title>
        <authorList>
            <person name="Tisza M.J."/>
            <person name="Buck C.B."/>
        </authorList>
    </citation>
    <scope>NUCLEOTIDE SEQUENCE</scope>
    <source>
        <strain evidence="1">CtqPo10</strain>
    </source>
</reference>
<name>A0A8S5SUT6_9CAUD</name>
<sequence length="57" mass="6778">MKMAGYLLLKGFIPEEYQKSHKDSERTRFFFLETGELLRATSEFNRLKNFNGNVFNI</sequence>
<accession>A0A8S5SUT6</accession>
<evidence type="ECO:0000313" key="1">
    <source>
        <dbReference type="EMBL" id="DAF54805.1"/>
    </source>
</evidence>
<dbReference type="EMBL" id="BK032682">
    <property type="protein sequence ID" value="DAF54805.1"/>
    <property type="molecule type" value="Genomic_DNA"/>
</dbReference>
<proteinExistence type="predicted"/>
<evidence type="ECO:0008006" key="2">
    <source>
        <dbReference type="Google" id="ProtNLM"/>
    </source>
</evidence>